<comment type="similarity">
    <text evidence="10">Belongs to the GTP-binding elongation factor family. LepA subfamily.</text>
</comment>
<dbReference type="Gene3D" id="3.40.50.300">
    <property type="entry name" value="P-loop containing nucleotide triphosphate hydrolases"/>
    <property type="match status" value="1"/>
</dbReference>
<comment type="subcellular location">
    <subcellularLocation>
        <location evidence="12">Cell membrane</location>
        <topology evidence="12">Peripheral membrane protein</topology>
        <orientation evidence="12">Cytoplasmic side</orientation>
    </subcellularLocation>
</comment>
<dbReference type="InterPro" id="IPR006297">
    <property type="entry name" value="EF-4"/>
</dbReference>
<dbReference type="Gene3D" id="2.40.30.10">
    <property type="entry name" value="Translation factors"/>
    <property type="match status" value="1"/>
</dbReference>
<dbReference type="HAMAP" id="MF_00071">
    <property type="entry name" value="LepA"/>
    <property type="match status" value="1"/>
</dbReference>
<keyword evidence="7 12" id="KW-0472">Membrane</keyword>
<dbReference type="FunFam" id="3.30.70.2570:FF:000001">
    <property type="entry name" value="Translation factor GUF1, mitochondrial"/>
    <property type="match status" value="1"/>
</dbReference>
<keyword evidence="3 12" id="KW-0547">Nucleotide-binding</keyword>
<evidence type="ECO:0000259" key="14">
    <source>
        <dbReference type="PROSITE" id="PS51722"/>
    </source>
</evidence>
<dbReference type="InterPro" id="IPR035654">
    <property type="entry name" value="LepA_IV"/>
</dbReference>
<dbReference type="SUPFAM" id="SSF54980">
    <property type="entry name" value="EF-G C-terminal domain-like"/>
    <property type="match status" value="2"/>
</dbReference>
<dbReference type="EMBL" id="MFJK01000016">
    <property type="protein sequence ID" value="OGG17816.1"/>
    <property type="molecule type" value="Genomic_DNA"/>
</dbReference>
<dbReference type="AlphaFoldDB" id="A0A1F5ZZB2"/>
<dbReference type="NCBIfam" id="TIGR00231">
    <property type="entry name" value="small_GTP"/>
    <property type="match status" value="1"/>
</dbReference>
<dbReference type="FunFam" id="3.30.70.240:FF:000007">
    <property type="entry name" value="Translation factor GUF1, mitochondrial"/>
    <property type="match status" value="1"/>
</dbReference>
<evidence type="ECO:0000256" key="1">
    <source>
        <dbReference type="ARBA" id="ARBA00005454"/>
    </source>
</evidence>
<dbReference type="GO" id="GO:0045727">
    <property type="term" value="P:positive regulation of translation"/>
    <property type="evidence" value="ECO:0007669"/>
    <property type="project" value="UniProtKB-UniRule"/>
</dbReference>
<evidence type="ECO:0000256" key="13">
    <source>
        <dbReference type="SAM" id="MobiDB-lite"/>
    </source>
</evidence>
<evidence type="ECO:0000256" key="9">
    <source>
        <dbReference type="ARBA" id="ARBA00057626"/>
    </source>
</evidence>
<dbReference type="PRINTS" id="PR00315">
    <property type="entry name" value="ELONGATNFCT"/>
</dbReference>
<feature type="binding site" evidence="12">
    <location>
        <begin position="163"/>
        <end position="166"/>
    </location>
    <ligand>
        <name>GTP</name>
        <dbReference type="ChEBI" id="CHEBI:37565"/>
    </ligand>
</feature>
<comment type="function">
    <text evidence="9 12">Required for accurate and efficient protein synthesis under certain stress conditions. May act as a fidelity factor of the translation reaction, by catalyzing a one-codon backward translocation of tRNAs on improperly translocated ribosomes. Back-translocation proceeds from a post-translocation (POST) complex to a pre-translocation (PRE) complex, thus giving elongation factor G a second chance to translocate the tRNAs correctly. Binds to ribosomes in a GTP-dependent manner.</text>
</comment>
<dbReference type="Gene3D" id="3.30.70.2570">
    <property type="entry name" value="Elongation factor 4, C-terminal domain"/>
    <property type="match status" value="1"/>
</dbReference>
<dbReference type="PANTHER" id="PTHR43512:SF4">
    <property type="entry name" value="TRANSLATION FACTOR GUF1 HOMOLOG, CHLOROPLASTIC"/>
    <property type="match status" value="1"/>
</dbReference>
<dbReference type="InterPro" id="IPR005225">
    <property type="entry name" value="Small_GTP-bd"/>
</dbReference>
<evidence type="ECO:0000313" key="16">
    <source>
        <dbReference type="Proteomes" id="UP000177871"/>
    </source>
</evidence>
<gene>
    <name evidence="12" type="primary">lepA</name>
    <name evidence="15" type="ORF">A2721_02225</name>
</gene>
<evidence type="ECO:0000256" key="2">
    <source>
        <dbReference type="ARBA" id="ARBA00022475"/>
    </source>
</evidence>
<dbReference type="GO" id="GO:0005525">
    <property type="term" value="F:GTP binding"/>
    <property type="evidence" value="ECO:0007669"/>
    <property type="project" value="UniProtKB-UniRule"/>
</dbReference>
<comment type="catalytic activity">
    <reaction evidence="8 12">
        <text>GTP + H2O = GDP + phosphate + H(+)</text>
        <dbReference type="Rhea" id="RHEA:19669"/>
        <dbReference type="ChEBI" id="CHEBI:15377"/>
        <dbReference type="ChEBI" id="CHEBI:15378"/>
        <dbReference type="ChEBI" id="CHEBI:37565"/>
        <dbReference type="ChEBI" id="CHEBI:43474"/>
        <dbReference type="ChEBI" id="CHEBI:58189"/>
        <dbReference type="EC" id="3.6.5.n1"/>
    </reaction>
</comment>
<keyword evidence="5 12" id="KW-0648">Protein biosynthesis</keyword>
<protein>
    <recommendedName>
        <fullName evidence="11 12">Elongation factor 4</fullName>
        <shortName evidence="12">EF-4</shortName>
        <ecNumber evidence="11 12">3.6.5.n1</ecNumber>
    </recommendedName>
    <alternativeName>
        <fullName evidence="12">Ribosomal back-translocase LepA</fullName>
    </alternativeName>
</protein>
<dbReference type="SUPFAM" id="SSF52540">
    <property type="entry name" value="P-loop containing nucleoside triphosphate hydrolases"/>
    <property type="match status" value="1"/>
</dbReference>
<keyword evidence="4 12" id="KW-0378">Hydrolase</keyword>
<dbReference type="SUPFAM" id="SSF50447">
    <property type="entry name" value="Translation proteins"/>
    <property type="match status" value="1"/>
</dbReference>
<dbReference type="EC" id="3.6.5.n1" evidence="11 12"/>
<dbReference type="PANTHER" id="PTHR43512">
    <property type="entry name" value="TRANSLATION FACTOR GUF1-RELATED"/>
    <property type="match status" value="1"/>
</dbReference>
<keyword evidence="15" id="KW-0251">Elongation factor</keyword>
<evidence type="ECO:0000256" key="12">
    <source>
        <dbReference type="HAMAP-Rule" id="MF_00071"/>
    </source>
</evidence>
<dbReference type="CDD" id="cd03709">
    <property type="entry name" value="lepA_C"/>
    <property type="match status" value="1"/>
</dbReference>
<reference evidence="15 16" key="1">
    <citation type="journal article" date="2016" name="Nat. Commun.">
        <title>Thousands of microbial genomes shed light on interconnected biogeochemical processes in an aquifer system.</title>
        <authorList>
            <person name="Anantharaman K."/>
            <person name="Brown C.T."/>
            <person name="Hug L.A."/>
            <person name="Sharon I."/>
            <person name="Castelle C.J."/>
            <person name="Probst A.J."/>
            <person name="Thomas B.C."/>
            <person name="Singh A."/>
            <person name="Wilkins M.J."/>
            <person name="Karaoz U."/>
            <person name="Brodie E.L."/>
            <person name="Williams K.H."/>
            <person name="Hubbard S.S."/>
            <person name="Banfield J.F."/>
        </authorList>
    </citation>
    <scope>NUCLEOTIDE SEQUENCE [LARGE SCALE GENOMIC DNA]</scope>
</reference>
<dbReference type="GO" id="GO:0043022">
    <property type="term" value="F:ribosome binding"/>
    <property type="evidence" value="ECO:0007669"/>
    <property type="project" value="UniProtKB-UniRule"/>
</dbReference>
<dbReference type="InterPro" id="IPR004161">
    <property type="entry name" value="EFTu-like_2"/>
</dbReference>
<dbReference type="Pfam" id="PF00679">
    <property type="entry name" value="EFG_C"/>
    <property type="match status" value="1"/>
</dbReference>
<dbReference type="GO" id="GO:0003746">
    <property type="term" value="F:translation elongation factor activity"/>
    <property type="evidence" value="ECO:0007669"/>
    <property type="project" value="UniProtKB-UniRule"/>
</dbReference>
<dbReference type="InterPro" id="IPR009000">
    <property type="entry name" value="Transl_B-barrel_sf"/>
</dbReference>
<organism evidence="15 16">
    <name type="scientific">Candidatus Gottesmanbacteria bacterium RIFCSPHIGHO2_01_FULL_47_48</name>
    <dbReference type="NCBI Taxonomy" id="1798381"/>
    <lineage>
        <taxon>Bacteria</taxon>
        <taxon>Candidatus Gottesmaniibacteriota</taxon>
    </lineage>
</organism>
<dbReference type="Gene3D" id="3.30.70.240">
    <property type="match status" value="1"/>
</dbReference>
<evidence type="ECO:0000256" key="6">
    <source>
        <dbReference type="ARBA" id="ARBA00023134"/>
    </source>
</evidence>
<dbReference type="Gene3D" id="3.30.70.870">
    <property type="entry name" value="Elongation Factor G (Translational Gtpase), domain 3"/>
    <property type="match status" value="1"/>
</dbReference>
<dbReference type="Pfam" id="PF00009">
    <property type="entry name" value="GTP_EFTU"/>
    <property type="match status" value="1"/>
</dbReference>
<evidence type="ECO:0000256" key="3">
    <source>
        <dbReference type="ARBA" id="ARBA00022741"/>
    </source>
</evidence>
<name>A0A1F5ZZB2_9BACT</name>
<dbReference type="InterPro" id="IPR000640">
    <property type="entry name" value="EFG_V-like"/>
</dbReference>
<feature type="binding site" evidence="12">
    <location>
        <begin position="16"/>
        <end position="21"/>
    </location>
    <ligand>
        <name>GTP</name>
        <dbReference type="ChEBI" id="CHEBI:37565"/>
    </ligand>
</feature>
<dbReference type="InterPro" id="IPR038363">
    <property type="entry name" value="LepA_C_sf"/>
</dbReference>
<dbReference type="InterPro" id="IPR000795">
    <property type="entry name" value="T_Tr_GTP-bd_dom"/>
</dbReference>
<dbReference type="InterPro" id="IPR013842">
    <property type="entry name" value="LepA_CTD"/>
</dbReference>
<dbReference type="STRING" id="1798381.A2721_02225"/>
<dbReference type="InterPro" id="IPR035647">
    <property type="entry name" value="EFG_III/V"/>
</dbReference>
<accession>A0A1F5ZZB2</accession>
<dbReference type="CDD" id="cd03699">
    <property type="entry name" value="EF4_II"/>
    <property type="match status" value="1"/>
</dbReference>
<dbReference type="NCBIfam" id="TIGR01393">
    <property type="entry name" value="lepA"/>
    <property type="match status" value="1"/>
</dbReference>
<dbReference type="GO" id="GO:0005886">
    <property type="term" value="C:plasma membrane"/>
    <property type="evidence" value="ECO:0007669"/>
    <property type="project" value="UniProtKB-SubCell"/>
</dbReference>
<proteinExistence type="inferred from homology"/>
<evidence type="ECO:0000256" key="4">
    <source>
        <dbReference type="ARBA" id="ARBA00022801"/>
    </source>
</evidence>
<comment type="similarity">
    <text evidence="1 12">Belongs to the TRAFAC class translation factor GTPase superfamily. Classic translation factor GTPase family. LepA subfamily.</text>
</comment>
<evidence type="ECO:0000256" key="10">
    <source>
        <dbReference type="ARBA" id="ARBA00061052"/>
    </source>
</evidence>
<feature type="domain" description="Tr-type G" evidence="14">
    <location>
        <begin position="4"/>
        <end position="216"/>
    </location>
</feature>
<sequence length="650" mass="72614">MTQDLIRNFCIVAHIDHGKSTLADRFLELTGTVEKRDMVEQTLDSNPISRERGITIKLAPVTMHYKIRSTKSEIRNNHQIQNSNDQNSFGFRDSNFEFANSEFTLNLIDTPGHVDFSYEVERSLAACEGAILLVDATQGVQAQTLAHFQKAVSLGLTIIPVVNKIDSPNAKVEQTVDELAQLVKLDKSQIGRISAKTGEGVPELLERVVREITPPSGKADSPPRALVFSSQYDPKRGVVAFVRIVDGQIKNDEKVYLLATQKEGAILELGHFTPEMKPSGGLETGEVGYVATNIKDPEAIRVGDTLTIFNSQFSILNSLSPLPGYRSPQPVVFVSFFPVDQDDFAYLEDGLRKLKLNDAAISFSPISSKALGRGFRCGFLGHLHAEVSQERLEKDFGLAILATSPTVEYKIRNSNIETRNNDQNSNPRNAKQNVSDFGFRASNFLGYEEPWARATIITPQEYVGAVMTLCEDRRGKLINMDYHGSHVTVHYELPLSEIVTDFFDQLKSRSSGYASMDYEVTDYRAFDAVRLDILINHEAIDAFSQIMEKSRAEKYGKFLVERLKETIPRQQIPIAIQAAVNGQIIAREDIPAFRKDVGAKLYGGDFTRRLKLEQKQKKGKEKMLALSRAEGKQIGKVSIPGDTFLKIFRT</sequence>
<evidence type="ECO:0000256" key="7">
    <source>
        <dbReference type="ARBA" id="ARBA00023136"/>
    </source>
</evidence>
<evidence type="ECO:0000256" key="5">
    <source>
        <dbReference type="ARBA" id="ARBA00022917"/>
    </source>
</evidence>
<dbReference type="Pfam" id="PF03144">
    <property type="entry name" value="GTP_EFTU_D2"/>
    <property type="match status" value="1"/>
</dbReference>
<dbReference type="Proteomes" id="UP000177871">
    <property type="component" value="Unassembled WGS sequence"/>
</dbReference>
<dbReference type="SMART" id="SM00838">
    <property type="entry name" value="EFG_C"/>
    <property type="match status" value="1"/>
</dbReference>
<evidence type="ECO:0000313" key="15">
    <source>
        <dbReference type="EMBL" id="OGG17816.1"/>
    </source>
</evidence>
<comment type="caution">
    <text evidence="15">The sequence shown here is derived from an EMBL/GenBank/DDBJ whole genome shotgun (WGS) entry which is preliminary data.</text>
</comment>
<dbReference type="Pfam" id="PF06421">
    <property type="entry name" value="LepA_C"/>
    <property type="match status" value="1"/>
</dbReference>
<evidence type="ECO:0000256" key="8">
    <source>
        <dbReference type="ARBA" id="ARBA00050293"/>
    </source>
</evidence>
<dbReference type="InterPro" id="IPR027417">
    <property type="entry name" value="P-loop_NTPase"/>
</dbReference>
<dbReference type="GO" id="GO:0003924">
    <property type="term" value="F:GTPase activity"/>
    <property type="evidence" value="ECO:0007669"/>
    <property type="project" value="UniProtKB-UniRule"/>
</dbReference>
<evidence type="ECO:0000256" key="11">
    <source>
        <dbReference type="ARBA" id="ARBA00066744"/>
    </source>
</evidence>
<feature type="region of interest" description="Disordered" evidence="13">
    <location>
        <begin position="414"/>
        <end position="433"/>
    </location>
</feature>
<keyword evidence="6 12" id="KW-0342">GTP-binding</keyword>
<dbReference type="PROSITE" id="PS51722">
    <property type="entry name" value="G_TR_2"/>
    <property type="match status" value="1"/>
</dbReference>
<keyword evidence="2 12" id="KW-1003">Cell membrane</keyword>